<evidence type="ECO:0000313" key="3">
    <source>
        <dbReference type="Proteomes" id="UP001162483"/>
    </source>
</evidence>
<evidence type="ECO:0000256" key="1">
    <source>
        <dbReference type="SAM" id="MobiDB-lite"/>
    </source>
</evidence>
<feature type="region of interest" description="Disordered" evidence="1">
    <location>
        <begin position="22"/>
        <end position="45"/>
    </location>
</feature>
<dbReference type="Proteomes" id="UP001162483">
    <property type="component" value="Unassembled WGS sequence"/>
</dbReference>
<keyword evidence="3" id="KW-1185">Reference proteome</keyword>
<sequence length="62" mass="6962">MGPPINPRALRQCPSFQMVSPPLIVNDDAEEPPQQKKGGQSRGWTSGVYYCFNVQYSSNIIY</sequence>
<comment type="caution">
    <text evidence="2">The sequence shown here is derived from an EMBL/GenBank/DDBJ whole genome shotgun (WGS) entry which is preliminary data.</text>
</comment>
<gene>
    <name evidence="2" type="ORF">SPARVUS_LOCUS12691826</name>
</gene>
<feature type="non-terminal residue" evidence="2">
    <location>
        <position position="62"/>
    </location>
</feature>
<organism evidence="2 3">
    <name type="scientific">Staurois parvus</name>
    <dbReference type="NCBI Taxonomy" id="386267"/>
    <lineage>
        <taxon>Eukaryota</taxon>
        <taxon>Metazoa</taxon>
        <taxon>Chordata</taxon>
        <taxon>Craniata</taxon>
        <taxon>Vertebrata</taxon>
        <taxon>Euteleostomi</taxon>
        <taxon>Amphibia</taxon>
        <taxon>Batrachia</taxon>
        <taxon>Anura</taxon>
        <taxon>Neobatrachia</taxon>
        <taxon>Ranoidea</taxon>
        <taxon>Ranidae</taxon>
        <taxon>Staurois</taxon>
    </lineage>
</organism>
<proteinExistence type="predicted"/>
<evidence type="ECO:0000313" key="2">
    <source>
        <dbReference type="EMBL" id="CAI9600020.1"/>
    </source>
</evidence>
<accession>A0ABN9FSK4</accession>
<protein>
    <submittedName>
        <fullName evidence="2">Uncharacterized protein</fullName>
    </submittedName>
</protein>
<dbReference type="EMBL" id="CATNWA010017376">
    <property type="protein sequence ID" value="CAI9600020.1"/>
    <property type="molecule type" value="Genomic_DNA"/>
</dbReference>
<name>A0ABN9FSK4_9NEOB</name>
<reference evidence="2" key="1">
    <citation type="submission" date="2023-05" db="EMBL/GenBank/DDBJ databases">
        <authorList>
            <person name="Stuckert A."/>
        </authorList>
    </citation>
    <scope>NUCLEOTIDE SEQUENCE</scope>
</reference>